<accession>A0A3D9KRJ5</accession>
<organism evidence="2 3">
    <name type="scientific">Cohnella phaseoli</name>
    <dbReference type="NCBI Taxonomy" id="456490"/>
    <lineage>
        <taxon>Bacteria</taxon>
        <taxon>Bacillati</taxon>
        <taxon>Bacillota</taxon>
        <taxon>Bacilli</taxon>
        <taxon>Bacillales</taxon>
        <taxon>Paenibacillaceae</taxon>
        <taxon>Cohnella</taxon>
    </lineage>
</organism>
<dbReference type="EMBL" id="QRDZ01000001">
    <property type="protein sequence ID" value="RED89247.1"/>
    <property type="molecule type" value="Genomic_DNA"/>
</dbReference>
<keyword evidence="3" id="KW-1185">Reference proteome</keyword>
<reference evidence="2 3" key="1">
    <citation type="submission" date="2018-07" db="EMBL/GenBank/DDBJ databases">
        <title>Genomic Encyclopedia of Type Strains, Phase III (KMG-III): the genomes of soil and plant-associated and newly described type strains.</title>
        <authorList>
            <person name="Whitman W."/>
        </authorList>
    </citation>
    <scope>NUCLEOTIDE SEQUENCE [LARGE SCALE GENOMIC DNA]</scope>
    <source>
        <strain evidence="2 3">CECT 7287</strain>
    </source>
</reference>
<gene>
    <name evidence="2" type="ORF">DFP98_101222</name>
</gene>
<dbReference type="AlphaFoldDB" id="A0A3D9KRJ5"/>
<feature type="domain" description="GmrSD restriction endonucleases N-terminal" evidence="1">
    <location>
        <begin position="13"/>
        <end position="217"/>
    </location>
</feature>
<dbReference type="Proteomes" id="UP000256977">
    <property type="component" value="Unassembled WGS sequence"/>
</dbReference>
<comment type="caution">
    <text evidence="2">The sequence shown here is derived from an EMBL/GenBank/DDBJ whole genome shotgun (WGS) entry which is preliminary data.</text>
</comment>
<dbReference type="OrthoDB" id="9798761at2"/>
<dbReference type="PANTHER" id="PTHR37292:SF2">
    <property type="entry name" value="DUF262 DOMAIN-CONTAINING PROTEIN"/>
    <property type="match status" value="1"/>
</dbReference>
<evidence type="ECO:0000259" key="1">
    <source>
        <dbReference type="Pfam" id="PF03235"/>
    </source>
</evidence>
<sequence length="555" mass="64479">MMLPEPQSKTFTSIISEIETGQIKIPQFQRDFVWDIQKSAQLMDSIVKGYPIGTFIFWRTKERLRSVRNLGNITLPDPVEGEFVSFVLDGQQRLTSLFASLKGSQIQRESGKVDDYSEIYLDLTATEDDQIVTLEIVDKEPDSYIRLTDLLYGGFTLLAKFPERYLRLLEEYKRRIEAYNYSIVQIKEAPIDIATEIFTRINVGGKPLSVFEIMIAKTFDAEKDFDLSEKYKALIDELRPLDYETISDATILQTVSVILEKECQKKVILKLNKDQFIAIWDKAVDAIQRTVEYFKSFYRIPVSQLLPYNGLIIPFAYFFSKHPDKPTGDMQKRLQDFFWRVSLSGRYSSGLESKISQDIKRIDQILQNELPKYDWPINISEKFLIDNGWFSAGRSFIKAILCLYTFHKPESFNDGSLVNISNYWLKQANSKNYHHFFPRAYLKKKGEEEFYINHVLNITIVDDYLNKREIGALAPSKYMAKFKKVNAELDKTMGTHLIGNLDEFGVWSDDYEKFFEARAVAVCKELRKRTISQAIDDSQLMELPSEQEEANVDDE</sequence>
<dbReference type="Pfam" id="PF03235">
    <property type="entry name" value="GmrSD_N"/>
    <property type="match status" value="1"/>
</dbReference>
<dbReference type="PANTHER" id="PTHR37292">
    <property type="entry name" value="VNG6097C"/>
    <property type="match status" value="1"/>
</dbReference>
<name>A0A3D9KRJ5_9BACL</name>
<proteinExistence type="predicted"/>
<evidence type="ECO:0000313" key="2">
    <source>
        <dbReference type="EMBL" id="RED89247.1"/>
    </source>
</evidence>
<dbReference type="RefSeq" id="WP_116058706.1">
    <property type="nucleotide sequence ID" value="NZ_QRDZ01000001.1"/>
</dbReference>
<evidence type="ECO:0000313" key="3">
    <source>
        <dbReference type="Proteomes" id="UP000256977"/>
    </source>
</evidence>
<dbReference type="InterPro" id="IPR004919">
    <property type="entry name" value="GmrSD_N"/>
</dbReference>
<protein>
    <recommendedName>
        <fullName evidence="1">GmrSD restriction endonucleases N-terminal domain-containing protein</fullName>
    </recommendedName>
</protein>